<dbReference type="PANTHER" id="PTHR47584:SF14">
    <property type="entry name" value="L10-INTERACTING MYB DOMAIN-CONTAINING PROTEIN-LIKE"/>
    <property type="match status" value="1"/>
</dbReference>
<evidence type="ECO:0008006" key="3">
    <source>
        <dbReference type="Google" id="ProtNLM"/>
    </source>
</evidence>
<dbReference type="PANTHER" id="PTHR47584">
    <property type="match status" value="1"/>
</dbReference>
<comment type="caution">
    <text evidence="1">The sequence shown here is derived from an EMBL/GenBank/DDBJ whole genome shotgun (WGS) entry which is preliminary data.</text>
</comment>
<organism evidence="1 2">
    <name type="scientific">Morella rubra</name>
    <name type="common">Chinese bayberry</name>
    <dbReference type="NCBI Taxonomy" id="262757"/>
    <lineage>
        <taxon>Eukaryota</taxon>
        <taxon>Viridiplantae</taxon>
        <taxon>Streptophyta</taxon>
        <taxon>Embryophyta</taxon>
        <taxon>Tracheophyta</taxon>
        <taxon>Spermatophyta</taxon>
        <taxon>Magnoliopsida</taxon>
        <taxon>eudicotyledons</taxon>
        <taxon>Gunneridae</taxon>
        <taxon>Pentapetalae</taxon>
        <taxon>rosids</taxon>
        <taxon>fabids</taxon>
        <taxon>Fagales</taxon>
        <taxon>Myricaceae</taxon>
        <taxon>Morella</taxon>
    </lineage>
</organism>
<dbReference type="EMBL" id="RXIC02000021">
    <property type="protein sequence ID" value="KAB1219533.1"/>
    <property type="molecule type" value="Genomic_DNA"/>
</dbReference>
<proteinExistence type="predicted"/>
<gene>
    <name evidence="1" type="ORF">CJ030_MR3G012329</name>
</gene>
<name>A0A6A1W3P7_9ROSI</name>
<evidence type="ECO:0000313" key="1">
    <source>
        <dbReference type="EMBL" id="KAB1219533.1"/>
    </source>
</evidence>
<sequence length="258" mass="27961">MTMCQVVLVMYVALSSKMNHLTNSLRQKNGAPSSRPLEEQSPKLKKFLELLRTPSGFGWNPETNTVSAAKEAWQNYLEKHPEAQKFRKQGCADYNLLGLIFNASTATGMGAHGSSKSPTDVDTEDALEEWMQGGIHADITGGEATSVGNECNTRIEGGLRIDSGTHSGATRQIGRARKKKLKQGEIANDTFLAMAENCRVGTEATRLKMEGSTPPSGEGSSRFVGNSMGNHAIVQKCLEACQQFGTPQTHERNFIVAA</sequence>
<reference evidence="1 2" key="1">
    <citation type="journal article" date="2019" name="Plant Biotechnol. J.">
        <title>The red bayberry genome and genetic basis of sex determination.</title>
        <authorList>
            <person name="Jia H.M."/>
            <person name="Jia H.J."/>
            <person name="Cai Q.L."/>
            <person name="Wang Y."/>
            <person name="Zhao H.B."/>
            <person name="Yang W.F."/>
            <person name="Wang G.Y."/>
            <person name="Li Y.H."/>
            <person name="Zhan D.L."/>
            <person name="Shen Y.T."/>
            <person name="Niu Q.F."/>
            <person name="Chang L."/>
            <person name="Qiu J."/>
            <person name="Zhao L."/>
            <person name="Xie H.B."/>
            <person name="Fu W.Y."/>
            <person name="Jin J."/>
            <person name="Li X.W."/>
            <person name="Jiao Y."/>
            <person name="Zhou C.C."/>
            <person name="Tu T."/>
            <person name="Chai C.Y."/>
            <person name="Gao J.L."/>
            <person name="Fan L.J."/>
            <person name="van de Weg E."/>
            <person name="Wang J.Y."/>
            <person name="Gao Z.S."/>
        </authorList>
    </citation>
    <scope>NUCLEOTIDE SEQUENCE [LARGE SCALE GENOMIC DNA]</scope>
    <source>
        <tissue evidence="1">Leaves</tissue>
    </source>
</reference>
<dbReference type="AlphaFoldDB" id="A0A6A1W3P7"/>
<accession>A0A6A1W3P7</accession>
<dbReference type="InterPro" id="IPR045026">
    <property type="entry name" value="LIMYB"/>
</dbReference>
<dbReference type="Proteomes" id="UP000516437">
    <property type="component" value="Chromosome 3"/>
</dbReference>
<protein>
    <recommendedName>
        <fullName evidence="3">Myb/SANT-like domain-containing protein</fullName>
    </recommendedName>
</protein>
<keyword evidence="2" id="KW-1185">Reference proteome</keyword>
<dbReference type="OrthoDB" id="686198at2759"/>
<evidence type="ECO:0000313" key="2">
    <source>
        <dbReference type="Proteomes" id="UP000516437"/>
    </source>
</evidence>